<feature type="signal peptide" evidence="1">
    <location>
        <begin position="1"/>
        <end position="20"/>
    </location>
</feature>
<accession>A0AAE3W8U0</accession>
<evidence type="ECO:0000313" key="2">
    <source>
        <dbReference type="EMBL" id="MDQ0370585.1"/>
    </source>
</evidence>
<evidence type="ECO:0000256" key="1">
    <source>
        <dbReference type="SAM" id="SignalP"/>
    </source>
</evidence>
<comment type="caution">
    <text evidence="2">The sequence shown here is derived from an EMBL/GenBank/DDBJ whole genome shotgun (WGS) entry which is preliminary data.</text>
</comment>
<organism evidence="2 3">
    <name type="scientific">Catenuloplanes indicus</name>
    <dbReference type="NCBI Taxonomy" id="137267"/>
    <lineage>
        <taxon>Bacteria</taxon>
        <taxon>Bacillati</taxon>
        <taxon>Actinomycetota</taxon>
        <taxon>Actinomycetes</taxon>
        <taxon>Micromonosporales</taxon>
        <taxon>Micromonosporaceae</taxon>
        <taxon>Catenuloplanes</taxon>
    </lineage>
</organism>
<dbReference type="PROSITE" id="PS51257">
    <property type="entry name" value="PROKAR_LIPOPROTEIN"/>
    <property type="match status" value="1"/>
</dbReference>
<protein>
    <submittedName>
        <fullName evidence="2">Uncharacterized protein</fullName>
    </submittedName>
</protein>
<keyword evidence="1" id="KW-0732">Signal</keyword>
<feature type="chain" id="PRO_5042246526" evidence="1">
    <location>
        <begin position="21"/>
        <end position="152"/>
    </location>
</feature>
<dbReference type="EMBL" id="JAUSUZ010000001">
    <property type="protein sequence ID" value="MDQ0370585.1"/>
    <property type="molecule type" value="Genomic_DNA"/>
</dbReference>
<keyword evidence="3" id="KW-1185">Reference proteome</keyword>
<sequence length="152" mass="16149">MRDRPLAAAVACFLLLTACATPGEPPRPSPAAGPATSPTAPFEASFTEIGAANIVLMSCIGRFNVEESEWCTGTFMSDLVDDVTTTLRKDIAGRPDPARFAGVSAAIRDLEKSAAAVRQPCDDLPARKLHCLAAFDTMMNDWYTFTSATGYG</sequence>
<dbReference type="RefSeq" id="WP_307246662.1">
    <property type="nucleotide sequence ID" value="NZ_JAUSUZ010000001.1"/>
</dbReference>
<evidence type="ECO:0000313" key="3">
    <source>
        <dbReference type="Proteomes" id="UP001240236"/>
    </source>
</evidence>
<dbReference type="Proteomes" id="UP001240236">
    <property type="component" value="Unassembled WGS sequence"/>
</dbReference>
<proteinExistence type="predicted"/>
<reference evidence="2 3" key="1">
    <citation type="submission" date="2023-07" db="EMBL/GenBank/DDBJ databases">
        <title>Sequencing the genomes of 1000 actinobacteria strains.</title>
        <authorList>
            <person name="Klenk H.-P."/>
        </authorList>
    </citation>
    <scope>NUCLEOTIDE SEQUENCE [LARGE SCALE GENOMIC DNA]</scope>
    <source>
        <strain evidence="2 3">DSM 44709</strain>
    </source>
</reference>
<gene>
    <name evidence="2" type="ORF">J2S42_007254</name>
</gene>
<dbReference type="AlphaFoldDB" id="A0AAE3W8U0"/>
<name>A0AAE3W8U0_9ACTN</name>